<comment type="caution">
    <text evidence="3">The sequence shown here is derived from an EMBL/GenBank/DDBJ whole genome shotgun (WGS) entry which is preliminary data.</text>
</comment>
<dbReference type="GO" id="GO:0043022">
    <property type="term" value="F:ribosome binding"/>
    <property type="evidence" value="ECO:0007669"/>
    <property type="project" value="TreeGrafter"/>
</dbReference>
<dbReference type="GO" id="GO:0004045">
    <property type="term" value="F:peptidyl-tRNA hydrolase activity"/>
    <property type="evidence" value="ECO:0007669"/>
    <property type="project" value="UniProtKB-EC"/>
</dbReference>
<dbReference type="NCBIfam" id="NF006718">
    <property type="entry name" value="PRK09256.1"/>
    <property type="match status" value="1"/>
</dbReference>
<feature type="domain" description="Prokaryotic-type class I peptide chain release factors" evidence="2">
    <location>
        <begin position="14"/>
        <end position="140"/>
    </location>
</feature>
<protein>
    <submittedName>
        <fullName evidence="3">Aminoacyl-tRNA hydrolase</fullName>
        <ecNumber evidence="3">3.1.1.29</ecNumber>
    </submittedName>
</protein>
<dbReference type="AlphaFoldDB" id="A0A7C4QPB8"/>
<dbReference type="EMBL" id="DSVQ01000015">
    <property type="protein sequence ID" value="HGT39880.1"/>
    <property type="molecule type" value="Genomic_DNA"/>
</dbReference>
<dbReference type="PANTHER" id="PTHR47814">
    <property type="entry name" value="PEPTIDYL-TRNA HYDROLASE ARFB"/>
    <property type="match status" value="1"/>
</dbReference>
<dbReference type="Gene3D" id="3.30.160.20">
    <property type="match status" value="1"/>
</dbReference>
<dbReference type="SUPFAM" id="SSF110916">
    <property type="entry name" value="Peptidyl-tRNA hydrolase domain-like"/>
    <property type="match status" value="1"/>
</dbReference>
<gene>
    <name evidence="3" type="ORF">ENS64_11565</name>
</gene>
<feature type="region of interest" description="Disordered" evidence="1">
    <location>
        <begin position="103"/>
        <end position="147"/>
    </location>
</feature>
<evidence type="ECO:0000256" key="1">
    <source>
        <dbReference type="SAM" id="MobiDB-lite"/>
    </source>
</evidence>
<dbReference type="GO" id="GO:0072344">
    <property type="term" value="P:rescue of stalled ribosome"/>
    <property type="evidence" value="ECO:0007669"/>
    <property type="project" value="TreeGrafter"/>
</dbReference>
<proteinExistence type="predicted"/>
<dbReference type="PANTHER" id="PTHR47814:SF1">
    <property type="entry name" value="PEPTIDYL-TRNA HYDROLASE ARFB"/>
    <property type="match status" value="1"/>
</dbReference>
<dbReference type="InterPro" id="IPR000352">
    <property type="entry name" value="Pep_chain_release_fac_I"/>
</dbReference>
<dbReference type="GO" id="GO:0003747">
    <property type="term" value="F:translation release factor activity"/>
    <property type="evidence" value="ECO:0007669"/>
    <property type="project" value="InterPro"/>
</dbReference>
<dbReference type="Pfam" id="PF00472">
    <property type="entry name" value="RF-1"/>
    <property type="match status" value="1"/>
</dbReference>
<name>A0A7C4QPB8_9PLAN</name>
<dbReference type="EC" id="3.1.1.29" evidence="3"/>
<keyword evidence="3" id="KW-0378">Hydrolase</keyword>
<organism evidence="3">
    <name type="scientific">Schlesneria paludicola</name>
    <dbReference type="NCBI Taxonomy" id="360056"/>
    <lineage>
        <taxon>Bacteria</taxon>
        <taxon>Pseudomonadati</taxon>
        <taxon>Planctomycetota</taxon>
        <taxon>Planctomycetia</taxon>
        <taxon>Planctomycetales</taxon>
        <taxon>Planctomycetaceae</taxon>
        <taxon>Schlesneria</taxon>
    </lineage>
</organism>
<accession>A0A7C4QPB8</accession>
<feature type="compositionally biased region" description="Basic residues" evidence="1">
    <location>
        <begin position="111"/>
        <end position="147"/>
    </location>
</feature>
<sequence length="147" mass="16598">MPARTSADVVVDSRVVIPAEEFAWSFVRSSGPGGQNVNKVSSKAVLRWKPRASSSLPEAIRERFLTRYASRLTGDGELILTSDESRDQAQNAARCRDKLRELVRSVVAAPRPRRPTRPTKGAQQRRRAAKQHQSRKKQLRGRIPREE</sequence>
<evidence type="ECO:0000313" key="3">
    <source>
        <dbReference type="EMBL" id="HGT39880.1"/>
    </source>
</evidence>
<reference evidence="3" key="1">
    <citation type="journal article" date="2020" name="mSystems">
        <title>Genome- and Community-Level Interaction Insights into Carbon Utilization and Element Cycling Functions of Hydrothermarchaeota in Hydrothermal Sediment.</title>
        <authorList>
            <person name="Zhou Z."/>
            <person name="Liu Y."/>
            <person name="Xu W."/>
            <person name="Pan J."/>
            <person name="Luo Z.H."/>
            <person name="Li M."/>
        </authorList>
    </citation>
    <scope>NUCLEOTIDE SEQUENCE [LARGE SCALE GENOMIC DNA]</scope>
    <source>
        <strain evidence="3">SpSt-508</strain>
    </source>
</reference>
<evidence type="ECO:0000259" key="2">
    <source>
        <dbReference type="Pfam" id="PF00472"/>
    </source>
</evidence>